<sequence>MQYGKELYLLKTILVDILTDWKDSEEDNNQFEIINSEDKMSQEDQSPKSPDILSPVATLIGTVDDLKFDLMVARIERENAKSVLEEYRLDQKIKLLLNKIEEKGCKKLREVYETKQGVLIELYMYGGAGKGLKSSLEGAGNASEHIIANRNVFNHLMYHLAQVAHHLEVNRMSSQNLAVIFAPCLLKPPN</sequence>
<dbReference type="Gene3D" id="1.10.555.10">
    <property type="entry name" value="Rho GTPase activation protein"/>
    <property type="match status" value="1"/>
</dbReference>
<reference evidence="5" key="1">
    <citation type="submission" date="2022-11" db="UniProtKB">
        <authorList>
            <consortium name="WormBaseParasite"/>
        </authorList>
    </citation>
    <scope>IDENTIFICATION</scope>
</reference>
<dbReference type="GO" id="GO:0005096">
    <property type="term" value="F:GTPase activator activity"/>
    <property type="evidence" value="ECO:0007669"/>
    <property type="project" value="InterPro"/>
</dbReference>
<dbReference type="PANTHER" id="PTHR46184:SF5">
    <property type="entry name" value="UNCONVENTIONAL MYOSIN-IXA-LIKE"/>
    <property type="match status" value="1"/>
</dbReference>
<dbReference type="GO" id="GO:0000146">
    <property type="term" value="F:microfilament motor activity"/>
    <property type="evidence" value="ECO:0007669"/>
    <property type="project" value="InterPro"/>
</dbReference>
<evidence type="ECO:0000256" key="1">
    <source>
        <dbReference type="ARBA" id="ARBA00004496"/>
    </source>
</evidence>
<keyword evidence="4" id="KW-1185">Reference proteome</keyword>
<dbReference type="GO" id="GO:0005737">
    <property type="term" value="C:cytoplasm"/>
    <property type="evidence" value="ECO:0007669"/>
    <property type="project" value="UniProtKB-SubCell"/>
</dbReference>
<evidence type="ECO:0000259" key="3">
    <source>
        <dbReference type="PROSITE" id="PS50238"/>
    </source>
</evidence>
<protein>
    <submittedName>
        <fullName evidence="5">Rho-GAP domain-containing protein</fullName>
    </submittedName>
</protein>
<dbReference type="GO" id="GO:0035556">
    <property type="term" value="P:intracellular signal transduction"/>
    <property type="evidence" value="ECO:0007669"/>
    <property type="project" value="InterPro"/>
</dbReference>
<feature type="domain" description="Rho-GAP" evidence="3">
    <location>
        <begin position="35"/>
        <end position="190"/>
    </location>
</feature>
<dbReference type="SUPFAM" id="SSF48350">
    <property type="entry name" value="GTPase activation domain, GAP"/>
    <property type="match status" value="1"/>
</dbReference>
<evidence type="ECO:0000313" key="5">
    <source>
        <dbReference type="WBParaSite" id="nRc.2.0.1.t47884-RA"/>
    </source>
</evidence>
<dbReference type="InterPro" id="IPR000198">
    <property type="entry name" value="RhoGAP_dom"/>
</dbReference>
<dbReference type="PROSITE" id="PS50238">
    <property type="entry name" value="RHOGAP"/>
    <property type="match status" value="1"/>
</dbReference>
<dbReference type="GO" id="GO:0051015">
    <property type="term" value="F:actin filament binding"/>
    <property type="evidence" value="ECO:0007669"/>
    <property type="project" value="TreeGrafter"/>
</dbReference>
<evidence type="ECO:0000313" key="4">
    <source>
        <dbReference type="Proteomes" id="UP000887565"/>
    </source>
</evidence>
<name>A0A915L9Z3_ROMCU</name>
<comment type="subcellular location">
    <subcellularLocation>
        <location evidence="1">Cytoplasm</location>
    </subcellularLocation>
</comment>
<dbReference type="InterPro" id="IPR046987">
    <property type="entry name" value="Myo9"/>
</dbReference>
<dbReference type="Pfam" id="PF00620">
    <property type="entry name" value="RhoGAP"/>
    <property type="match status" value="1"/>
</dbReference>
<accession>A0A915L9Z3</accession>
<evidence type="ECO:0000256" key="2">
    <source>
        <dbReference type="ARBA" id="ARBA00022490"/>
    </source>
</evidence>
<dbReference type="AlphaFoldDB" id="A0A915L9Z3"/>
<dbReference type="PANTHER" id="PTHR46184">
    <property type="entry name" value="UNCONVENTIONAL MYOSIN-IXB-LIKE PROTEIN"/>
    <property type="match status" value="1"/>
</dbReference>
<dbReference type="Proteomes" id="UP000887565">
    <property type="component" value="Unplaced"/>
</dbReference>
<dbReference type="InterPro" id="IPR008936">
    <property type="entry name" value="Rho_GTPase_activation_prot"/>
</dbReference>
<dbReference type="GO" id="GO:0005884">
    <property type="term" value="C:actin filament"/>
    <property type="evidence" value="ECO:0007669"/>
    <property type="project" value="TreeGrafter"/>
</dbReference>
<dbReference type="WBParaSite" id="nRc.2.0.1.t47884-RA">
    <property type="protein sequence ID" value="nRc.2.0.1.t47884-RA"/>
    <property type="gene ID" value="nRc.2.0.1.g47884"/>
</dbReference>
<organism evidence="4 5">
    <name type="scientific">Romanomermis culicivorax</name>
    <name type="common">Nematode worm</name>
    <dbReference type="NCBI Taxonomy" id="13658"/>
    <lineage>
        <taxon>Eukaryota</taxon>
        <taxon>Metazoa</taxon>
        <taxon>Ecdysozoa</taxon>
        <taxon>Nematoda</taxon>
        <taxon>Enoplea</taxon>
        <taxon>Dorylaimia</taxon>
        <taxon>Mermithida</taxon>
        <taxon>Mermithoidea</taxon>
        <taxon>Mermithidae</taxon>
        <taxon>Romanomermis</taxon>
    </lineage>
</organism>
<proteinExistence type="predicted"/>
<keyword evidence="2" id="KW-0963">Cytoplasm</keyword>